<dbReference type="AlphaFoldDB" id="A0A2X2YB24"/>
<organism evidence="6 7">
    <name type="scientific">Clostridium perfringens</name>
    <dbReference type="NCBI Taxonomy" id="1502"/>
    <lineage>
        <taxon>Bacteria</taxon>
        <taxon>Bacillati</taxon>
        <taxon>Bacillota</taxon>
        <taxon>Clostridia</taxon>
        <taxon>Eubacteriales</taxon>
        <taxon>Clostridiaceae</taxon>
        <taxon>Clostridium</taxon>
    </lineage>
</organism>
<dbReference type="RefSeq" id="WP_003449574.1">
    <property type="nucleotide sequence ID" value="NZ_CATNYD010000001.1"/>
</dbReference>
<dbReference type="EMBL" id="UAWG01000021">
    <property type="protein sequence ID" value="SQB61324.1"/>
    <property type="molecule type" value="Genomic_DNA"/>
</dbReference>
<protein>
    <submittedName>
        <fullName evidence="6">Uncharacterized BCR, YnfA/UPF0060 family</fullName>
    </submittedName>
</protein>
<evidence type="ECO:0000256" key="3">
    <source>
        <dbReference type="ARBA" id="ARBA00022989"/>
    </source>
</evidence>
<dbReference type="GO" id="GO:0005886">
    <property type="term" value="C:plasma membrane"/>
    <property type="evidence" value="ECO:0007669"/>
    <property type="project" value="UniProtKB-SubCell"/>
</dbReference>
<dbReference type="PANTHER" id="PTHR36116:SF1">
    <property type="entry name" value="UPF0060 MEMBRANE PROTEIN YNFA"/>
    <property type="match status" value="1"/>
</dbReference>
<name>A0A2X2YB24_CLOPF</name>
<evidence type="ECO:0000256" key="5">
    <source>
        <dbReference type="HAMAP-Rule" id="MF_00010"/>
    </source>
</evidence>
<dbReference type="Pfam" id="PF02694">
    <property type="entry name" value="UPF0060"/>
    <property type="match status" value="1"/>
</dbReference>
<reference evidence="6 7" key="1">
    <citation type="submission" date="2018-06" db="EMBL/GenBank/DDBJ databases">
        <authorList>
            <consortium name="Pathogen Informatics"/>
            <person name="Doyle S."/>
        </authorList>
    </citation>
    <scope>NUCLEOTIDE SEQUENCE [LARGE SCALE GENOMIC DNA]</scope>
    <source>
        <strain evidence="6 7">NCTC10719</strain>
    </source>
</reference>
<feature type="transmembrane region" description="Helical" evidence="5">
    <location>
        <begin position="34"/>
        <end position="50"/>
    </location>
</feature>
<dbReference type="PANTHER" id="PTHR36116">
    <property type="entry name" value="UPF0060 MEMBRANE PROTEIN YNFA"/>
    <property type="match status" value="1"/>
</dbReference>
<sequence length="111" mass="12374">MENIKSIFYFLLAGVFEIGGGYLIWLWLREGKGLIYGIIGALTLILYGIIPTLQPENSNFGRVYATYGGIFIVLSILWGWKVDNIIPDKFDLIGGFIALIGILIIMYAPRG</sequence>
<dbReference type="Proteomes" id="UP000249986">
    <property type="component" value="Unassembled WGS sequence"/>
</dbReference>
<dbReference type="NCBIfam" id="NF002586">
    <property type="entry name" value="PRK02237.1"/>
    <property type="match status" value="1"/>
</dbReference>
<dbReference type="InterPro" id="IPR003844">
    <property type="entry name" value="UPF0060"/>
</dbReference>
<accession>A0A2X2YB24</accession>
<gene>
    <name evidence="6" type="primary">ynfA</name>
    <name evidence="6" type="ORF">NCTC10719_03003</name>
</gene>
<keyword evidence="1 5" id="KW-1003">Cell membrane</keyword>
<dbReference type="InterPro" id="IPR037185">
    <property type="entry name" value="EmrE-like"/>
</dbReference>
<feature type="transmembrane region" description="Helical" evidence="5">
    <location>
        <begin position="7"/>
        <end position="28"/>
    </location>
</feature>
<comment type="subcellular location">
    <subcellularLocation>
        <location evidence="5">Cell membrane</location>
        <topology evidence="5">Multi-pass membrane protein</topology>
    </subcellularLocation>
</comment>
<proteinExistence type="inferred from homology"/>
<evidence type="ECO:0000256" key="1">
    <source>
        <dbReference type="ARBA" id="ARBA00022475"/>
    </source>
</evidence>
<keyword evidence="3 5" id="KW-1133">Transmembrane helix</keyword>
<feature type="transmembrane region" description="Helical" evidence="5">
    <location>
        <begin position="62"/>
        <end position="80"/>
    </location>
</feature>
<keyword evidence="2 5" id="KW-0812">Transmembrane</keyword>
<evidence type="ECO:0000256" key="2">
    <source>
        <dbReference type="ARBA" id="ARBA00022692"/>
    </source>
</evidence>
<dbReference type="SUPFAM" id="SSF103481">
    <property type="entry name" value="Multidrug resistance efflux transporter EmrE"/>
    <property type="match status" value="1"/>
</dbReference>
<evidence type="ECO:0000313" key="6">
    <source>
        <dbReference type="EMBL" id="SQB61324.1"/>
    </source>
</evidence>
<evidence type="ECO:0000313" key="7">
    <source>
        <dbReference type="Proteomes" id="UP000249986"/>
    </source>
</evidence>
<evidence type="ECO:0000256" key="4">
    <source>
        <dbReference type="ARBA" id="ARBA00023136"/>
    </source>
</evidence>
<comment type="similarity">
    <text evidence="5">Belongs to the UPF0060 family.</text>
</comment>
<feature type="transmembrane region" description="Helical" evidence="5">
    <location>
        <begin position="92"/>
        <end position="109"/>
    </location>
</feature>
<keyword evidence="4 5" id="KW-0472">Membrane</keyword>
<dbReference type="HAMAP" id="MF_00010">
    <property type="entry name" value="UPF0060"/>
    <property type="match status" value="1"/>
</dbReference>